<name>A0A2T4YMV4_9SPHN</name>
<accession>A0A2T4YMV4</accession>
<keyword evidence="2" id="KW-1185">Reference proteome</keyword>
<evidence type="ECO:0000313" key="2">
    <source>
        <dbReference type="Proteomes" id="UP000240996"/>
    </source>
</evidence>
<organism evidence="1 2">
    <name type="scientific">Sphingomonas aerolata</name>
    <dbReference type="NCBI Taxonomy" id="185951"/>
    <lineage>
        <taxon>Bacteria</taxon>
        <taxon>Pseudomonadati</taxon>
        <taxon>Pseudomonadota</taxon>
        <taxon>Alphaproteobacteria</taxon>
        <taxon>Sphingomonadales</taxon>
        <taxon>Sphingomonadaceae</taxon>
        <taxon>Sphingomonas</taxon>
    </lineage>
</organism>
<evidence type="ECO:0000313" key="1">
    <source>
        <dbReference type="EMBL" id="PTM44744.1"/>
    </source>
</evidence>
<sequence length="65" mass="6715">MVVVLDTECFTATPWKSCVRLEGAGVTLTLSPAAAIKLADSLIDASAVALGQVAMKEAGLRLKPD</sequence>
<comment type="caution">
    <text evidence="1">The sequence shown here is derived from an EMBL/GenBank/DDBJ whole genome shotgun (WGS) entry which is preliminary data.</text>
</comment>
<gene>
    <name evidence="1" type="ORF">C8J24_2954</name>
</gene>
<dbReference type="EMBL" id="PZZN01000003">
    <property type="protein sequence ID" value="PTM44744.1"/>
    <property type="molecule type" value="Genomic_DNA"/>
</dbReference>
<dbReference type="AlphaFoldDB" id="A0A2T4YMV4"/>
<dbReference type="Proteomes" id="UP000240996">
    <property type="component" value="Unassembled WGS sequence"/>
</dbReference>
<protein>
    <submittedName>
        <fullName evidence="1">Uncharacterized protein</fullName>
    </submittedName>
</protein>
<proteinExistence type="predicted"/>
<reference evidence="1 2" key="1">
    <citation type="submission" date="2018-04" db="EMBL/GenBank/DDBJ databases">
        <title>Genomic Encyclopedia of Type Strains, Phase III (KMG-III): the genomes of soil and plant-associated and newly described type strains.</title>
        <authorList>
            <person name="Whitman W."/>
        </authorList>
    </citation>
    <scope>NUCLEOTIDE SEQUENCE [LARGE SCALE GENOMIC DNA]</scope>
    <source>
        <strain evidence="1 2">NW12</strain>
    </source>
</reference>